<dbReference type="RefSeq" id="WP_068768645.1">
    <property type="nucleotide sequence ID" value="NZ_CP109796.1"/>
</dbReference>
<proteinExistence type="predicted"/>
<sequence>MNPNIPDSDSATSHPTQPPDNPPSLGKKETPPDFSVLNDDSLRVLFFTDATDAANYLKHESITLTERAFLLIQRIQDLLKNLIAKQNDENKRQYAETRKITGEQFLNKFEKLKNAGIFFARHLKTLQPAVDTLQKICAETTHNQKNPATPLIQLNQQIDLARITGKAAATILKKISEIETALLKNKILPHAPDQEDAKNLTGLQNNITAFSHHATHCLDSVQFAYKFQKDLEKEETGDNAIDSLKLPRFIPSARTQEPEPAHGIPHKPQETATYQSAPVMDINFNNY</sequence>
<gene>
    <name evidence="2" type="ORF">AW736_02185</name>
</gene>
<organism evidence="2 3">
    <name type="scientific">Termitidicoccus mucosus</name>
    <dbReference type="NCBI Taxonomy" id="1184151"/>
    <lineage>
        <taxon>Bacteria</taxon>
        <taxon>Pseudomonadati</taxon>
        <taxon>Verrucomicrobiota</taxon>
        <taxon>Opitutia</taxon>
        <taxon>Opitutales</taxon>
        <taxon>Opitutaceae</taxon>
        <taxon>Termitidicoccus</taxon>
    </lineage>
</organism>
<accession>A0A178IQI1</accession>
<reference evidence="2 3" key="1">
    <citation type="submission" date="2016-01" db="EMBL/GenBank/DDBJ databases">
        <title>High potential of lignocellulose degradation of a new Verrucomicrobia species.</title>
        <authorList>
            <person name="Wang Y."/>
            <person name="Shi Y."/>
            <person name="Qiu Z."/>
            <person name="Liu S."/>
            <person name="Yang H."/>
        </authorList>
    </citation>
    <scope>NUCLEOTIDE SEQUENCE [LARGE SCALE GENOMIC DNA]</scope>
    <source>
        <strain evidence="2 3">TSB47</strain>
    </source>
</reference>
<feature type="compositionally biased region" description="Polar residues" evidence="1">
    <location>
        <begin position="1"/>
        <end position="15"/>
    </location>
</feature>
<keyword evidence="3" id="KW-1185">Reference proteome</keyword>
<comment type="caution">
    <text evidence="2">The sequence shown here is derived from an EMBL/GenBank/DDBJ whole genome shotgun (WGS) entry which is preliminary data.</text>
</comment>
<feature type="region of interest" description="Disordered" evidence="1">
    <location>
        <begin position="1"/>
        <end position="34"/>
    </location>
</feature>
<name>A0A178IQI1_9BACT</name>
<evidence type="ECO:0000313" key="3">
    <source>
        <dbReference type="Proteomes" id="UP000078486"/>
    </source>
</evidence>
<dbReference type="AlphaFoldDB" id="A0A178IQI1"/>
<protein>
    <submittedName>
        <fullName evidence="2">Uncharacterized protein</fullName>
    </submittedName>
</protein>
<dbReference type="EMBL" id="LRRQ01000018">
    <property type="protein sequence ID" value="OAM91629.1"/>
    <property type="molecule type" value="Genomic_DNA"/>
</dbReference>
<evidence type="ECO:0000256" key="1">
    <source>
        <dbReference type="SAM" id="MobiDB-lite"/>
    </source>
</evidence>
<dbReference type="Proteomes" id="UP000078486">
    <property type="component" value="Unassembled WGS sequence"/>
</dbReference>
<evidence type="ECO:0000313" key="2">
    <source>
        <dbReference type="EMBL" id="OAM91629.1"/>
    </source>
</evidence>